<comment type="caution">
    <text evidence="2">The sequence shown here is derived from an EMBL/GenBank/DDBJ whole genome shotgun (WGS) entry which is preliminary data.</text>
</comment>
<gene>
    <name evidence="2" type="ORF">GIB67_002481</name>
</gene>
<dbReference type="EMBL" id="JACGCM010002459">
    <property type="protein sequence ID" value="KAF6139676.1"/>
    <property type="molecule type" value="Genomic_DNA"/>
</dbReference>
<name>A0A7J7LAI2_9MAGN</name>
<accession>A0A7J7LAI2</accession>
<feature type="transmembrane region" description="Helical" evidence="1">
    <location>
        <begin position="117"/>
        <end position="134"/>
    </location>
</feature>
<dbReference type="AlphaFoldDB" id="A0A7J7LAI2"/>
<keyword evidence="1" id="KW-1133">Transmembrane helix</keyword>
<sequence length="254" mass="28595">MFKTDYLCRHVKKARVSKAPKEVLKPSRSASKLWEEFLFLFCILPVWFSGIMTYATFFRTISTSLLKEAETVDTLIPEIFFMFLSLASLLIWGVLSKCLTLPLPSKYREQHQFTLKMGIRLLFSCMAMGVLSLIEKSHRGITIRESYLVNLTTILEMSAMLLLPQICMLSVAITLNCARVISMLSEINSESDIHESFSTNQMLLPLVVSGMIQSTVKGIASSGLSGSWLLVAGFSLLNFLYFVVCCRVSGIRMK</sequence>
<organism evidence="2 3">
    <name type="scientific">Kingdonia uniflora</name>
    <dbReference type="NCBI Taxonomy" id="39325"/>
    <lineage>
        <taxon>Eukaryota</taxon>
        <taxon>Viridiplantae</taxon>
        <taxon>Streptophyta</taxon>
        <taxon>Embryophyta</taxon>
        <taxon>Tracheophyta</taxon>
        <taxon>Spermatophyta</taxon>
        <taxon>Magnoliopsida</taxon>
        <taxon>Ranunculales</taxon>
        <taxon>Circaeasteraceae</taxon>
        <taxon>Kingdonia</taxon>
    </lineage>
</organism>
<feature type="transmembrane region" description="Helical" evidence="1">
    <location>
        <begin position="75"/>
        <end position="96"/>
    </location>
</feature>
<reference evidence="2 3" key="1">
    <citation type="journal article" date="2020" name="IScience">
        <title>Genome Sequencing of the Endangered Kingdonia uniflora (Circaeasteraceae, Ranunculales) Reveals Potential Mechanisms of Evolutionary Specialization.</title>
        <authorList>
            <person name="Sun Y."/>
            <person name="Deng T."/>
            <person name="Zhang A."/>
            <person name="Moore M.J."/>
            <person name="Landis J.B."/>
            <person name="Lin N."/>
            <person name="Zhang H."/>
            <person name="Zhang X."/>
            <person name="Huang J."/>
            <person name="Zhang X."/>
            <person name="Sun H."/>
            <person name="Wang H."/>
        </authorList>
    </citation>
    <scope>NUCLEOTIDE SEQUENCE [LARGE SCALE GENOMIC DNA]</scope>
    <source>
        <strain evidence="2">TB1705</strain>
        <tissue evidence="2">Leaf</tissue>
    </source>
</reference>
<protein>
    <submittedName>
        <fullName evidence="2">Uncharacterized protein</fullName>
    </submittedName>
</protein>
<keyword evidence="3" id="KW-1185">Reference proteome</keyword>
<feature type="transmembrane region" description="Helical" evidence="1">
    <location>
        <begin position="37"/>
        <end position="55"/>
    </location>
</feature>
<evidence type="ECO:0000313" key="2">
    <source>
        <dbReference type="EMBL" id="KAF6139676.1"/>
    </source>
</evidence>
<dbReference type="Proteomes" id="UP000541444">
    <property type="component" value="Unassembled WGS sequence"/>
</dbReference>
<keyword evidence="1" id="KW-0812">Transmembrane</keyword>
<dbReference type="PANTHER" id="PTHR11654">
    <property type="entry name" value="OLIGOPEPTIDE TRANSPORTER-RELATED"/>
    <property type="match status" value="1"/>
</dbReference>
<proteinExistence type="predicted"/>
<feature type="transmembrane region" description="Helical" evidence="1">
    <location>
        <begin position="226"/>
        <end position="244"/>
    </location>
</feature>
<keyword evidence="1" id="KW-0472">Membrane</keyword>
<evidence type="ECO:0000313" key="3">
    <source>
        <dbReference type="Proteomes" id="UP000541444"/>
    </source>
</evidence>
<evidence type="ECO:0000256" key="1">
    <source>
        <dbReference type="SAM" id="Phobius"/>
    </source>
</evidence>